<feature type="transmembrane region" description="Helical" evidence="7">
    <location>
        <begin position="32"/>
        <end position="52"/>
    </location>
</feature>
<dbReference type="GO" id="GO:0005886">
    <property type="term" value="C:plasma membrane"/>
    <property type="evidence" value="ECO:0007669"/>
    <property type="project" value="UniProtKB-SubCell"/>
</dbReference>
<name>A0A4Y3QUX3_STRCI</name>
<accession>A0A4Y3QUX3</accession>
<comment type="similarity">
    <text evidence="2 7">Belongs to the TVP38/TMEM64 family.</text>
</comment>
<evidence type="ECO:0000256" key="1">
    <source>
        <dbReference type="ARBA" id="ARBA00004651"/>
    </source>
</evidence>
<evidence type="ECO:0000256" key="3">
    <source>
        <dbReference type="ARBA" id="ARBA00022475"/>
    </source>
</evidence>
<evidence type="ECO:0000256" key="4">
    <source>
        <dbReference type="ARBA" id="ARBA00022692"/>
    </source>
</evidence>
<dbReference type="PANTHER" id="PTHR12677">
    <property type="entry name" value="GOLGI APPARATUS MEMBRANE PROTEIN TVP38-RELATED"/>
    <property type="match status" value="1"/>
</dbReference>
<protein>
    <recommendedName>
        <fullName evidence="7">TVP38/TMEM64 family membrane protein</fullName>
    </recommendedName>
</protein>
<keyword evidence="4 7" id="KW-0812">Transmembrane</keyword>
<evidence type="ECO:0000256" key="6">
    <source>
        <dbReference type="ARBA" id="ARBA00023136"/>
    </source>
</evidence>
<keyword evidence="5 7" id="KW-1133">Transmembrane helix</keyword>
<dbReference type="Pfam" id="PF09335">
    <property type="entry name" value="VTT_dom"/>
    <property type="match status" value="1"/>
</dbReference>
<feature type="transmembrane region" description="Helical" evidence="7">
    <location>
        <begin position="181"/>
        <end position="201"/>
    </location>
</feature>
<evidence type="ECO:0000256" key="7">
    <source>
        <dbReference type="RuleBase" id="RU366058"/>
    </source>
</evidence>
<dbReference type="PANTHER" id="PTHR12677:SF59">
    <property type="entry name" value="GOLGI APPARATUS MEMBRANE PROTEIN TVP38-RELATED"/>
    <property type="match status" value="1"/>
</dbReference>
<keyword evidence="11" id="KW-1185">Reference proteome</keyword>
<evidence type="ECO:0000313" key="11">
    <source>
        <dbReference type="Proteomes" id="UP000319210"/>
    </source>
</evidence>
<reference evidence="10 11" key="1">
    <citation type="submission" date="2019-06" db="EMBL/GenBank/DDBJ databases">
        <title>Whole genome shotgun sequence of Streptomyces cacaoi subsp. cacaoi NBRC 12748.</title>
        <authorList>
            <person name="Hosoyama A."/>
            <person name="Uohara A."/>
            <person name="Ohji S."/>
            <person name="Ichikawa N."/>
        </authorList>
    </citation>
    <scope>NUCLEOTIDE SEQUENCE [LARGE SCALE GENOMIC DNA]</scope>
    <source>
        <strain evidence="10 11">NBRC 12748</strain>
    </source>
</reference>
<sequence>MRFVGYAPHVPVPATQPDGLPGRLVRILLSPWSRFALLLVLLCSAATGVLLYEPQRFLAHGWPPQLSGGTAAVLFAVAYGLCTTAFVPRPVLNVAAGALFGAQTGTLAATAGTVIGAGAAFGLGRVLGQDALRPLLRTRWLAAADRQLSRHGFRSMLLIRLMPGVPFAASNYGAAVSRMRWSAFLSATALGSLPNTGAYVVAGSSAGSPTSPVFLASFAFIALSGLGGAVLAWRKRAHLRGGGTPEAAAGTAAHADAVSTASAGSTASAPDASTPRTAPPHGLRRLSGRTDPADADHPAERPATHPADRPLGPTGHAGRTGHPGHGTPPHRTGHLRPDHHDRDEHSRTCLGSNPSSWASSKD</sequence>
<evidence type="ECO:0000259" key="9">
    <source>
        <dbReference type="Pfam" id="PF09335"/>
    </source>
</evidence>
<dbReference type="Proteomes" id="UP000319210">
    <property type="component" value="Unassembled WGS sequence"/>
</dbReference>
<feature type="compositionally biased region" description="Polar residues" evidence="8">
    <location>
        <begin position="349"/>
        <end position="362"/>
    </location>
</feature>
<feature type="compositionally biased region" description="Basic and acidic residues" evidence="8">
    <location>
        <begin position="335"/>
        <end position="347"/>
    </location>
</feature>
<evidence type="ECO:0000313" key="10">
    <source>
        <dbReference type="EMBL" id="GEB48208.1"/>
    </source>
</evidence>
<feature type="transmembrane region" description="Helical" evidence="7">
    <location>
        <begin position="213"/>
        <end position="233"/>
    </location>
</feature>
<feature type="transmembrane region" description="Helical" evidence="7">
    <location>
        <begin position="107"/>
        <end position="127"/>
    </location>
</feature>
<keyword evidence="3 7" id="KW-1003">Cell membrane</keyword>
<feature type="compositionally biased region" description="Basic and acidic residues" evidence="8">
    <location>
        <begin position="291"/>
        <end position="308"/>
    </location>
</feature>
<organism evidence="10 11">
    <name type="scientific">Streptomyces cacaoi</name>
    <dbReference type="NCBI Taxonomy" id="1898"/>
    <lineage>
        <taxon>Bacteria</taxon>
        <taxon>Bacillati</taxon>
        <taxon>Actinomycetota</taxon>
        <taxon>Actinomycetes</taxon>
        <taxon>Kitasatosporales</taxon>
        <taxon>Streptomycetaceae</taxon>
        <taxon>Streptomyces</taxon>
    </lineage>
</organism>
<comment type="caution">
    <text evidence="10">The sequence shown here is derived from an EMBL/GenBank/DDBJ whole genome shotgun (WGS) entry which is preliminary data.</text>
</comment>
<gene>
    <name evidence="10" type="ORF">SCA03_07590</name>
</gene>
<evidence type="ECO:0000256" key="5">
    <source>
        <dbReference type="ARBA" id="ARBA00022989"/>
    </source>
</evidence>
<feature type="compositionally biased region" description="Low complexity" evidence="8">
    <location>
        <begin position="245"/>
        <end position="280"/>
    </location>
</feature>
<evidence type="ECO:0000256" key="2">
    <source>
        <dbReference type="ARBA" id="ARBA00008640"/>
    </source>
</evidence>
<feature type="transmembrane region" description="Helical" evidence="7">
    <location>
        <begin position="64"/>
        <end position="87"/>
    </location>
</feature>
<comment type="subcellular location">
    <subcellularLocation>
        <location evidence="1 7">Cell membrane</location>
        <topology evidence="1 7">Multi-pass membrane protein</topology>
    </subcellularLocation>
</comment>
<dbReference type="EMBL" id="BJMM01000003">
    <property type="protein sequence ID" value="GEB48208.1"/>
    <property type="molecule type" value="Genomic_DNA"/>
</dbReference>
<keyword evidence="6 7" id="KW-0472">Membrane</keyword>
<proteinExistence type="inferred from homology"/>
<feature type="region of interest" description="Disordered" evidence="8">
    <location>
        <begin position="241"/>
        <end position="362"/>
    </location>
</feature>
<feature type="domain" description="VTT" evidence="9">
    <location>
        <begin position="87"/>
        <end position="204"/>
    </location>
</feature>
<dbReference type="InterPro" id="IPR015414">
    <property type="entry name" value="TMEM64"/>
</dbReference>
<dbReference type="AlphaFoldDB" id="A0A4Y3QUX3"/>
<dbReference type="InterPro" id="IPR032816">
    <property type="entry name" value="VTT_dom"/>
</dbReference>
<evidence type="ECO:0000256" key="8">
    <source>
        <dbReference type="SAM" id="MobiDB-lite"/>
    </source>
</evidence>